<evidence type="ECO:0000256" key="2">
    <source>
        <dbReference type="SAM" id="SignalP"/>
    </source>
</evidence>
<feature type="signal peptide" evidence="2">
    <location>
        <begin position="1"/>
        <end position="45"/>
    </location>
</feature>
<name>A0AA43U1D5_MYCAR</name>
<comment type="caution">
    <text evidence="4">The sequence shown here is derived from an EMBL/GenBank/DDBJ whole genome shotgun (WGS) entry which is preliminary data.</text>
</comment>
<dbReference type="GO" id="GO:0007165">
    <property type="term" value="P:signal transduction"/>
    <property type="evidence" value="ECO:0007669"/>
    <property type="project" value="TreeGrafter"/>
</dbReference>
<dbReference type="GO" id="GO:0004175">
    <property type="term" value="F:endopeptidase activity"/>
    <property type="evidence" value="ECO:0007669"/>
    <property type="project" value="TreeGrafter"/>
</dbReference>
<dbReference type="Gene3D" id="3.90.226.10">
    <property type="entry name" value="2-enoyl-CoA Hydratase, Chain A, domain 1"/>
    <property type="match status" value="1"/>
</dbReference>
<keyword evidence="1" id="KW-0175">Coiled coil</keyword>
<dbReference type="SUPFAM" id="SSF52096">
    <property type="entry name" value="ClpP/crotonase"/>
    <property type="match status" value="1"/>
</dbReference>
<organism evidence="4 5">
    <name type="scientific">Mycoplasmopsis arginini</name>
    <name type="common">Mycoplasma arginini</name>
    <dbReference type="NCBI Taxonomy" id="2094"/>
    <lineage>
        <taxon>Bacteria</taxon>
        <taxon>Bacillati</taxon>
        <taxon>Mycoplasmatota</taxon>
        <taxon>Mycoplasmoidales</taxon>
        <taxon>Metamycoplasmataceae</taxon>
        <taxon>Mycoplasmopsis</taxon>
    </lineage>
</organism>
<dbReference type="PANTHER" id="PTHR32060">
    <property type="entry name" value="TAIL-SPECIFIC PROTEASE"/>
    <property type="match status" value="1"/>
</dbReference>
<dbReference type="EMBL" id="JAPFAR010000001">
    <property type="protein sequence ID" value="MDI3349297.1"/>
    <property type="molecule type" value="Genomic_DNA"/>
</dbReference>
<dbReference type="SMART" id="SM00245">
    <property type="entry name" value="TSPc"/>
    <property type="match status" value="1"/>
</dbReference>
<protein>
    <submittedName>
        <fullName evidence="4">Lipoprotein</fullName>
    </submittedName>
</protein>
<evidence type="ECO:0000259" key="3">
    <source>
        <dbReference type="SMART" id="SM00245"/>
    </source>
</evidence>
<feature type="coiled-coil region" evidence="1">
    <location>
        <begin position="44"/>
        <end position="85"/>
    </location>
</feature>
<gene>
    <name evidence="4" type="ORF">DCBHLPFO_00070</name>
</gene>
<dbReference type="InterPro" id="IPR029045">
    <property type="entry name" value="ClpP/crotonase-like_dom_sf"/>
</dbReference>
<sequence>MYIKLQRKVFMNKSRKTKLLNYLLPLATVGLAPVAILSASCQNNAASNGELEKIKKELEQKEQELREKNEKIEQLEKEKKENEEATPQNDNAVEVEVSAHNFKNFNQEYTIQEKNNVNAYKIKDDKSKVVYVDLDEFLKVLDGLVDLKLYSSYIDEVKNRKVYLSKEKNGKTLNKLIVDWKENKIFTTSTSFFHEILKPQELTDGNQFLEIDYESKNEDDKGVSFDLGKYHMDILYKDGKLLLPFSVFNTLFMSQTFNNIYFNGKTFTNLEAGLDSWGSIEDEPRTRIRHDSGLSGQKATVEERKANFNHLAFTMDYFYGLKYYKQIESFESFISAEDKAKLLSTDPEQYNKAYVNIFHKQLNELHTRLNSFSYYETQWDQELEEKLQYPNDYGKYRIDFENNRKMLVDKFEKKFGKKISKFGPDDYIRYHGNTAIVTLLQFEDGTQEDIKGPDAWKYDTYFLMRHLMSEVSKKPEIKNIVLDIAINGGGSVNSMVRTLGFMTDKPILNREFDILNRRGDLSKSKVDTDGDNNYDGDAYEKYNWNLLVSLNTFSAANQLTSIVKEMGIAKIIGKRTGGGMSAIMPITLIDGTTITISSPNNAVFGETNKEIESGVEPDINLEYDDFYNDKKINEVLEKAKTNQSA</sequence>
<evidence type="ECO:0000313" key="5">
    <source>
        <dbReference type="Proteomes" id="UP001162175"/>
    </source>
</evidence>
<dbReference type="Proteomes" id="UP001162175">
    <property type="component" value="Unassembled WGS sequence"/>
</dbReference>
<keyword evidence="2" id="KW-0732">Signal</keyword>
<evidence type="ECO:0000313" key="4">
    <source>
        <dbReference type="EMBL" id="MDI3349297.1"/>
    </source>
</evidence>
<dbReference type="AlphaFoldDB" id="A0AA43U1D5"/>
<dbReference type="InterPro" id="IPR005151">
    <property type="entry name" value="Tail-specific_protease"/>
</dbReference>
<dbReference type="RefSeq" id="WP_282456764.1">
    <property type="nucleotide sequence ID" value="NZ_JAPFAP010000041.1"/>
</dbReference>
<dbReference type="Pfam" id="PF03572">
    <property type="entry name" value="Peptidase_S41"/>
    <property type="match status" value="1"/>
</dbReference>
<reference evidence="4" key="1">
    <citation type="submission" date="2022-11" db="EMBL/GenBank/DDBJ databases">
        <title>Draft genome of Mycoplasma arginini isolated from fly.</title>
        <authorList>
            <person name="Severgnini M."/>
            <person name="Gioia G."/>
            <person name="Cremonesi P."/>
            <person name="Moroni P."/>
            <person name="Addis M.F."/>
            <person name="Castiglioni B."/>
        </authorList>
    </citation>
    <scope>NUCLEOTIDE SEQUENCE</scope>
    <source>
        <strain evidence="4">QMP CG1-1632</strain>
    </source>
</reference>
<accession>A0AA43U1D5</accession>
<feature type="domain" description="Tail specific protease" evidence="3">
    <location>
        <begin position="416"/>
        <end position="622"/>
    </location>
</feature>
<proteinExistence type="predicted"/>
<dbReference type="GO" id="GO:0006508">
    <property type="term" value="P:proteolysis"/>
    <property type="evidence" value="ECO:0007669"/>
    <property type="project" value="InterPro"/>
</dbReference>
<dbReference type="GO" id="GO:0030288">
    <property type="term" value="C:outer membrane-bounded periplasmic space"/>
    <property type="evidence" value="ECO:0007669"/>
    <property type="project" value="TreeGrafter"/>
</dbReference>
<evidence type="ECO:0000256" key="1">
    <source>
        <dbReference type="SAM" id="Coils"/>
    </source>
</evidence>
<keyword evidence="4" id="KW-0449">Lipoprotein</keyword>
<dbReference type="PANTHER" id="PTHR32060:SF30">
    <property type="entry name" value="CARBOXY-TERMINAL PROCESSING PROTEASE CTPA"/>
    <property type="match status" value="1"/>
</dbReference>
<dbReference type="GO" id="GO:0008236">
    <property type="term" value="F:serine-type peptidase activity"/>
    <property type="evidence" value="ECO:0007669"/>
    <property type="project" value="InterPro"/>
</dbReference>
<feature type="chain" id="PRO_5041443178" evidence="2">
    <location>
        <begin position="46"/>
        <end position="645"/>
    </location>
</feature>